<dbReference type="Pfam" id="PF12796">
    <property type="entry name" value="Ank_2"/>
    <property type="match status" value="2"/>
</dbReference>
<dbReference type="Pfam" id="PF00023">
    <property type="entry name" value="Ank"/>
    <property type="match status" value="2"/>
</dbReference>
<reference evidence="4 5" key="1">
    <citation type="submission" date="2016-08" db="EMBL/GenBank/DDBJ databases">
        <title>A Parts List for Fungal Cellulosomes Revealed by Comparative Genomics.</title>
        <authorList>
            <consortium name="DOE Joint Genome Institute"/>
            <person name="Haitjema C.H."/>
            <person name="Gilmore S.P."/>
            <person name="Henske J.K."/>
            <person name="Solomon K.V."/>
            <person name="De Groot R."/>
            <person name="Kuo A."/>
            <person name="Mondo S.J."/>
            <person name="Salamov A.A."/>
            <person name="Labutti K."/>
            <person name="Zhao Z."/>
            <person name="Chiniquy J."/>
            <person name="Barry K."/>
            <person name="Brewer H.M."/>
            <person name="Purvine S.O."/>
            <person name="Wright A.T."/>
            <person name="Boxma B."/>
            <person name="Van Alen T."/>
            <person name="Hackstein J.H."/>
            <person name="Baker S.E."/>
            <person name="Grigoriev I.V."/>
            <person name="O'Malley M.A."/>
        </authorList>
    </citation>
    <scope>NUCLEOTIDE SEQUENCE [LARGE SCALE GENOMIC DNA]</scope>
    <source>
        <strain evidence="4 5">G1</strain>
    </source>
</reference>
<name>A0A1Y2F9K2_9FUNG</name>
<feature type="non-terminal residue" evidence="4">
    <location>
        <position position="224"/>
    </location>
</feature>
<organism evidence="4 5">
    <name type="scientific">Neocallimastix californiae</name>
    <dbReference type="NCBI Taxonomy" id="1754190"/>
    <lineage>
        <taxon>Eukaryota</taxon>
        <taxon>Fungi</taxon>
        <taxon>Fungi incertae sedis</taxon>
        <taxon>Chytridiomycota</taxon>
        <taxon>Chytridiomycota incertae sedis</taxon>
        <taxon>Neocallimastigomycetes</taxon>
        <taxon>Neocallimastigales</taxon>
        <taxon>Neocallimastigaceae</taxon>
        <taxon>Neocallimastix</taxon>
    </lineage>
</organism>
<dbReference type="Gene3D" id="1.25.40.20">
    <property type="entry name" value="Ankyrin repeat-containing domain"/>
    <property type="match status" value="3"/>
</dbReference>
<dbReference type="InterPro" id="IPR002110">
    <property type="entry name" value="Ankyrin_rpt"/>
</dbReference>
<protein>
    <submittedName>
        <fullName evidence="4">Ankyrin</fullName>
    </submittedName>
</protein>
<dbReference type="SMART" id="SM00248">
    <property type="entry name" value="ANK"/>
    <property type="match status" value="6"/>
</dbReference>
<comment type="caution">
    <text evidence="4">The sequence shown here is derived from an EMBL/GenBank/DDBJ whole genome shotgun (WGS) entry which is preliminary data.</text>
</comment>
<evidence type="ECO:0000313" key="4">
    <source>
        <dbReference type="EMBL" id="ORY80553.1"/>
    </source>
</evidence>
<dbReference type="PROSITE" id="PS50088">
    <property type="entry name" value="ANK_REPEAT"/>
    <property type="match status" value="5"/>
</dbReference>
<dbReference type="Proteomes" id="UP000193920">
    <property type="component" value="Unassembled WGS sequence"/>
</dbReference>
<dbReference type="EMBL" id="MCOG01000012">
    <property type="protein sequence ID" value="ORY80553.1"/>
    <property type="molecule type" value="Genomic_DNA"/>
</dbReference>
<dbReference type="OrthoDB" id="2163089at2759"/>
<evidence type="ECO:0000313" key="5">
    <source>
        <dbReference type="Proteomes" id="UP000193920"/>
    </source>
</evidence>
<sequence length="224" mass="24107">MEAARNGYEKMVQLLIDNGADVRNSTALIDAVGGYSYDEQKKERIVMMLIRSGANVNTKDEWGRTALMEAARNGCESIVQLLIDNGADVKNSTALISAVGCYGNDEDKKERIVMLLIRSGANVNAKDKQGRTALMEAARNGCETIVPLLINNGADVKNSTALIDAGRTALLEAARNGYEKMVQLLIDNGTDVNAATMAIRAAVKIGNERIVKLLIDAGADINTY</sequence>
<dbReference type="PROSITE" id="PS50297">
    <property type="entry name" value="ANK_REP_REGION"/>
    <property type="match status" value="4"/>
</dbReference>
<dbReference type="PRINTS" id="PR01415">
    <property type="entry name" value="ANKYRIN"/>
</dbReference>
<feature type="repeat" description="ANK" evidence="3">
    <location>
        <begin position="62"/>
        <end position="94"/>
    </location>
</feature>
<dbReference type="AlphaFoldDB" id="A0A1Y2F9K2"/>
<proteinExistence type="predicted"/>
<feature type="repeat" description="ANK" evidence="3">
    <location>
        <begin position="1"/>
        <end position="27"/>
    </location>
</feature>
<feature type="repeat" description="ANK" evidence="3">
    <location>
        <begin position="194"/>
        <end position="224"/>
    </location>
</feature>
<gene>
    <name evidence="4" type="ORF">LY90DRAFT_376029</name>
</gene>
<accession>A0A1Y2F9K2</accession>
<dbReference type="STRING" id="1754190.A0A1Y2F9K2"/>
<keyword evidence="2 3" id="KW-0040">ANK repeat</keyword>
<evidence type="ECO:0000256" key="3">
    <source>
        <dbReference type="PROSITE-ProRule" id="PRU00023"/>
    </source>
</evidence>
<keyword evidence="5" id="KW-1185">Reference proteome</keyword>
<evidence type="ECO:0000256" key="1">
    <source>
        <dbReference type="ARBA" id="ARBA00022737"/>
    </source>
</evidence>
<dbReference type="SUPFAM" id="SSF48403">
    <property type="entry name" value="Ankyrin repeat"/>
    <property type="match status" value="1"/>
</dbReference>
<dbReference type="PANTHER" id="PTHR24171">
    <property type="entry name" value="ANKYRIN REPEAT DOMAIN-CONTAINING PROTEIN 39-RELATED"/>
    <property type="match status" value="1"/>
</dbReference>
<evidence type="ECO:0000256" key="2">
    <source>
        <dbReference type="ARBA" id="ARBA00023043"/>
    </source>
</evidence>
<keyword evidence="1" id="KW-0677">Repeat</keyword>
<dbReference type="InterPro" id="IPR036770">
    <property type="entry name" value="Ankyrin_rpt-contain_sf"/>
</dbReference>
<feature type="repeat" description="ANK" evidence="3">
    <location>
        <begin position="165"/>
        <end position="197"/>
    </location>
</feature>
<feature type="repeat" description="ANK" evidence="3">
    <location>
        <begin position="129"/>
        <end position="161"/>
    </location>
</feature>